<feature type="compositionally biased region" description="Basic and acidic residues" evidence="8">
    <location>
        <begin position="871"/>
        <end position="892"/>
    </location>
</feature>
<evidence type="ECO:0000256" key="9">
    <source>
        <dbReference type="SAM" id="SignalP"/>
    </source>
</evidence>
<name>A7ATF7_BABBO</name>
<evidence type="ECO:0000256" key="7">
    <source>
        <dbReference type="ARBA" id="ARBA00023157"/>
    </source>
</evidence>
<feature type="compositionally biased region" description="Polar residues" evidence="8">
    <location>
        <begin position="922"/>
        <end position="931"/>
    </location>
</feature>
<dbReference type="PROSITE" id="PS50092">
    <property type="entry name" value="TSP1"/>
    <property type="match status" value="1"/>
</dbReference>
<feature type="domain" description="VWFA" evidence="10">
    <location>
        <begin position="450"/>
        <end position="648"/>
    </location>
</feature>
<dbReference type="Gene3D" id="2.20.100.10">
    <property type="entry name" value="Thrombospondin type-1 (TSP1) repeat"/>
    <property type="match status" value="2"/>
</dbReference>
<evidence type="ECO:0000256" key="5">
    <source>
        <dbReference type="ARBA" id="ARBA00022729"/>
    </source>
</evidence>
<dbReference type="PROSITE" id="PS50234">
    <property type="entry name" value="VWFA"/>
    <property type="match status" value="2"/>
</dbReference>
<protein>
    <recommendedName>
        <fullName evidence="10">VWFA domain-containing protein</fullName>
    </recommendedName>
</protein>
<keyword evidence="7" id="KW-1015">Disulfide bond</keyword>
<dbReference type="Gene3D" id="3.40.50.410">
    <property type="entry name" value="von Willebrand factor, type A domain"/>
    <property type="match status" value="2"/>
</dbReference>
<dbReference type="InParanoid" id="A7ATF7"/>
<reference evidence="12" key="3">
    <citation type="journal article" date="2021" name="Int. J. Parasitol.">
        <title>Comparative analysis of gene expression between Babesia bovis blood stages and kinetes allowed by improved genome annotation.</title>
        <authorList>
            <person name="Ueti M.W."/>
            <person name="Johnson W.C."/>
            <person name="Kappmeyer L.S."/>
            <person name="Herndon D.R."/>
            <person name="Mousel M.R."/>
            <person name="Reif K.E."/>
            <person name="Taus N.S."/>
            <person name="Ifeonu O.O."/>
            <person name="Silva J.C."/>
            <person name="Suarez C.E."/>
            <person name="Brayton K.A."/>
        </authorList>
    </citation>
    <scope>NUCLEOTIDE SEQUENCE [LARGE SCALE GENOMIC DNA]</scope>
</reference>
<accession>A7ATF7</accession>
<dbReference type="SMART" id="SM00209">
    <property type="entry name" value="TSP1"/>
    <property type="match status" value="2"/>
</dbReference>
<proteinExistence type="predicted"/>
<organism evidence="11 12">
    <name type="scientific">Babesia bovis</name>
    <dbReference type="NCBI Taxonomy" id="5865"/>
    <lineage>
        <taxon>Eukaryota</taxon>
        <taxon>Sar</taxon>
        <taxon>Alveolata</taxon>
        <taxon>Apicomplexa</taxon>
        <taxon>Aconoidasida</taxon>
        <taxon>Piroplasmida</taxon>
        <taxon>Babesiidae</taxon>
        <taxon>Babesia</taxon>
    </lineage>
</organism>
<dbReference type="RefSeq" id="XP_001609786.1">
    <property type="nucleotide sequence ID" value="XM_001609736.1"/>
</dbReference>
<feature type="region of interest" description="Disordered" evidence="8">
    <location>
        <begin position="1028"/>
        <end position="1052"/>
    </location>
</feature>
<feature type="compositionally biased region" description="Low complexity" evidence="8">
    <location>
        <begin position="792"/>
        <end position="806"/>
    </location>
</feature>
<keyword evidence="6" id="KW-0677">Repeat</keyword>
<evidence type="ECO:0000256" key="4">
    <source>
        <dbReference type="ARBA" id="ARBA00022525"/>
    </source>
</evidence>
<feature type="compositionally biased region" description="Basic and acidic residues" evidence="8">
    <location>
        <begin position="936"/>
        <end position="951"/>
    </location>
</feature>
<dbReference type="PANTHER" id="PTHR22906:SF43">
    <property type="entry name" value="PROPERDIN"/>
    <property type="match status" value="1"/>
</dbReference>
<sequence length="1068" mass="118016">MVKFHTLSVAAILAIASSNTIFASVQNAYEYDSQLLDDSTSFVEKNSRSFSSKPKAADTASHATKDYVIAVENSSQFTADFWNKDLREFLDSLIKKLASSSGRKTISLVDYSTIINRWLTRETVKSDQLPQADKKLDMLLKNRRNVANANVGYAVKYLRRNFYANGAKYLVNDYSTELTYDAAPGKDTVIFIITSGEDSNPDFALKESLNDRRNGATYYVIDFGGKNGKFWGQFVGCRYHYSCPNYIVSKSSNTSKVLDHIATQLSKKGPRDAVCYEEWSDYSECSKPCGTGIKTAVLEGFKTLVAPSSDSTSVGRSCKEQMQNYKTKQLLCNMQPCNKATETDIRAHTNDGETTTTNKGVMVRPFVMQPLKFKGSFDLSDEGSSVDPENDKSSVSQEEVEKMRENDVVDGKPRHYVPSLYDGNINLDEMLQFATDANRYMSKCNTKSKDYVIALEDTTQHSEKTWKDLQMFVRLLADALSATNGTNTLSLVNFSSKNYLTMDKTILSPNNMKEVDAKIGKMFEKRSKDKEADLGSALRFLRNNVYINGNKYLLKDARTELLYKDAPGKDTVVFIITCGNIVDRNVALQEAFDARRNGVTFYVIDVEPKMQQLWTQMIGCRYHFSCPNYVVAKNLKPTIDVEYIMEHICTQPGKDAVCAEDWSPFSECSVKCGGGVRTSVLQGYRTLLTHSVDRGSVGKSCQEQLKDVKAKQLLCNMRSCKPHELEQKGPIIESSVDGPTKETSVNEPANEEASDKSAGAPSEDKSAESTSATEPAKDETVTNEHVETPAGTVESTESTSEEPTPVAEDVAQPPQEEVVPSENPTSLDNEEVKEVESTPSNDGNGSDVTEEEPKVTDVPEAAPLEPAPTKNPEEIAVEPKNETEGSEDKGAKSELPLPEADLRSESNQPSTGSVEKGEPQAEASSSDNYDTVTIPEELKENLPKPEIETPSHEVAPTVDEHQNVHVVEETSNNDYEQRAHREDYTTNDHSDEHDKESYFTTTNAMMGSAVCVVVCAIVGGGYALTSKKDTSLDGINDGETPFFDDSTNGREETADTYDVAGANDNLWA</sequence>
<evidence type="ECO:0000256" key="2">
    <source>
        <dbReference type="ARBA" id="ARBA00004613"/>
    </source>
</evidence>
<evidence type="ECO:0000256" key="1">
    <source>
        <dbReference type="ARBA" id="ARBA00004236"/>
    </source>
</evidence>
<dbReference type="InterPro" id="IPR002035">
    <property type="entry name" value="VWF_A"/>
</dbReference>
<feature type="signal peptide" evidence="9">
    <location>
        <begin position="1"/>
        <end position="23"/>
    </location>
</feature>
<dbReference type="VEuPathDB" id="PiroplasmaDB:BBOV_II002630"/>
<dbReference type="AlphaFoldDB" id="A7ATF7"/>
<comment type="subcellular location">
    <subcellularLocation>
        <location evidence="1">Cell membrane</location>
    </subcellularLocation>
    <subcellularLocation>
        <location evidence="2">Secreted</location>
    </subcellularLocation>
</comment>
<dbReference type="EMBL" id="AAXT01000003">
    <property type="protein sequence ID" value="EDO06218.1"/>
    <property type="molecule type" value="Genomic_DNA"/>
</dbReference>
<dbReference type="PANTHER" id="PTHR22906">
    <property type="entry name" value="PROPERDIN"/>
    <property type="match status" value="1"/>
</dbReference>
<evidence type="ECO:0000256" key="3">
    <source>
        <dbReference type="ARBA" id="ARBA00022475"/>
    </source>
</evidence>
<evidence type="ECO:0000256" key="8">
    <source>
        <dbReference type="SAM" id="MobiDB-lite"/>
    </source>
</evidence>
<evidence type="ECO:0000259" key="10">
    <source>
        <dbReference type="PROSITE" id="PS50234"/>
    </source>
</evidence>
<dbReference type="InterPro" id="IPR052065">
    <property type="entry name" value="Compl_asym_regulator"/>
</dbReference>
<feature type="compositionally biased region" description="Polar residues" evidence="8">
    <location>
        <begin position="837"/>
        <end position="847"/>
    </location>
</feature>
<reference evidence="11 12" key="1">
    <citation type="journal article" date="2007" name="PLoS Pathog.">
        <title>Genome sequence of Babesia bovis and comparative analysis of apicomplexan hemoprotozoa.</title>
        <authorList>
            <person name="Brayton K.A."/>
            <person name="Lau A.O.T."/>
            <person name="Herndon D.R."/>
            <person name="Hannick L."/>
            <person name="Kappmeyer L.S."/>
            <person name="Berens S.J."/>
            <person name="Bidwell S.L."/>
            <person name="Brown W.C."/>
            <person name="Crabtree J."/>
            <person name="Fadrosh D."/>
            <person name="Feldblum T."/>
            <person name="Forberger H.A."/>
            <person name="Haas B.J."/>
            <person name="Howell J.M."/>
            <person name="Khouri H."/>
            <person name="Koo H."/>
            <person name="Mann D.J."/>
            <person name="Norimine J."/>
            <person name="Paulsen I.T."/>
            <person name="Radune D."/>
            <person name="Ren Q."/>
            <person name="Smith R.K. Jr."/>
            <person name="Suarez C.E."/>
            <person name="White O."/>
            <person name="Wortman J.R."/>
            <person name="Knowles D.P. Jr."/>
            <person name="McElwain T.F."/>
            <person name="Nene V.M."/>
        </authorList>
    </citation>
    <scope>NUCLEOTIDE SEQUENCE [LARGE SCALE GENOMIC DNA]</scope>
    <source>
        <strain evidence="11">T2Bo</strain>
    </source>
</reference>
<keyword evidence="5 9" id="KW-0732">Signal</keyword>
<keyword evidence="3" id="KW-0472">Membrane</keyword>
<keyword evidence="3" id="KW-1003">Cell membrane</keyword>
<dbReference type="GeneID" id="5478015"/>
<dbReference type="InterPro" id="IPR036383">
    <property type="entry name" value="TSP1_rpt_sf"/>
</dbReference>
<gene>
    <name evidence="11" type="ORF">BBOV_II002630</name>
</gene>
<comment type="caution">
    <text evidence="11">The sequence shown here is derived from an EMBL/GenBank/DDBJ whole genome shotgun (WGS) entry which is preliminary data.</text>
</comment>
<keyword evidence="4" id="KW-0964">Secreted</keyword>
<dbReference type="InterPro" id="IPR036465">
    <property type="entry name" value="vWFA_dom_sf"/>
</dbReference>
<dbReference type="SMR" id="A7ATF7"/>
<dbReference type="KEGG" id="bbo:BBOV_II002630"/>
<evidence type="ECO:0000313" key="11">
    <source>
        <dbReference type="EMBL" id="EDO06218.1"/>
    </source>
</evidence>
<dbReference type="GO" id="GO:0005886">
    <property type="term" value="C:plasma membrane"/>
    <property type="evidence" value="ECO:0007669"/>
    <property type="project" value="UniProtKB-SubCell"/>
</dbReference>
<dbReference type="eggNOG" id="ENOG502RSYT">
    <property type="taxonomic scope" value="Eukaryota"/>
</dbReference>
<feature type="compositionally biased region" description="Basic and acidic residues" evidence="8">
    <location>
        <begin position="775"/>
        <end position="787"/>
    </location>
</feature>
<feature type="domain" description="VWFA" evidence="10">
    <location>
        <begin position="66"/>
        <end position="224"/>
    </location>
</feature>
<feature type="region of interest" description="Disordered" evidence="8">
    <location>
        <begin position="378"/>
        <end position="406"/>
    </location>
</feature>
<dbReference type="InterPro" id="IPR000884">
    <property type="entry name" value="TSP1_rpt"/>
</dbReference>
<dbReference type="Proteomes" id="UP000002173">
    <property type="component" value="Unassembled WGS sequence"/>
</dbReference>
<reference evidence="12" key="2">
    <citation type="journal article" date="2020" name="Data Brief">
        <title>Transcriptome dataset of Babesia bovis life stages within vertebrate and invertebrate hosts.</title>
        <authorList>
            <person name="Ueti M.W."/>
            <person name="Johnson W.C."/>
            <person name="Kappmeyer L.S."/>
            <person name="Herndon D.R."/>
            <person name="Mousel M.R."/>
            <person name="Reif K.E."/>
            <person name="Taus N.S."/>
            <person name="Ifeonu O.O."/>
            <person name="Silva J.C."/>
            <person name="Suarez C.E."/>
            <person name="Brayton K.A."/>
        </authorList>
    </citation>
    <scope>NUCLEOTIDE SEQUENCE [LARGE SCALE GENOMIC DNA]</scope>
</reference>
<dbReference type="SUPFAM" id="SSF82895">
    <property type="entry name" value="TSP-1 type 1 repeat"/>
    <property type="match status" value="1"/>
</dbReference>
<evidence type="ECO:0000256" key="6">
    <source>
        <dbReference type="ARBA" id="ARBA00022737"/>
    </source>
</evidence>
<keyword evidence="12" id="KW-1185">Reference proteome</keyword>
<dbReference type="STRING" id="5865.A7ATF7"/>
<dbReference type="SUPFAM" id="SSF53300">
    <property type="entry name" value="vWA-like"/>
    <property type="match status" value="2"/>
</dbReference>
<feature type="chain" id="PRO_5002706916" description="VWFA domain-containing protein" evidence="9">
    <location>
        <begin position="24"/>
        <end position="1068"/>
    </location>
</feature>
<evidence type="ECO:0000313" key="12">
    <source>
        <dbReference type="Proteomes" id="UP000002173"/>
    </source>
</evidence>
<feature type="region of interest" description="Disordered" evidence="8">
    <location>
        <begin position="726"/>
        <end position="959"/>
    </location>
</feature>